<dbReference type="PANTHER" id="PTHR46233:SF3">
    <property type="entry name" value="HYDROXYACYLGLUTATHIONE HYDROLASE GLOC"/>
    <property type="match status" value="1"/>
</dbReference>
<name>A0A1F7XLM0_9BACT</name>
<dbReference type="SMART" id="SM00849">
    <property type="entry name" value="Lactamase_B"/>
    <property type="match status" value="1"/>
</dbReference>
<evidence type="ECO:0000313" key="7">
    <source>
        <dbReference type="Proteomes" id="UP000177382"/>
    </source>
</evidence>
<gene>
    <name evidence="6" type="ORF">A2V97_00100</name>
</gene>
<dbReference type="STRING" id="1802485.A2V97_00100"/>
<keyword evidence="4" id="KW-0862">Zinc</keyword>
<keyword evidence="3" id="KW-0378">Hydrolase</keyword>
<organism evidence="6 7">
    <name type="scientific">Candidatus Woesebacteria bacterium RBG_16_42_24</name>
    <dbReference type="NCBI Taxonomy" id="1802485"/>
    <lineage>
        <taxon>Bacteria</taxon>
        <taxon>Candidatus Woeseibacteriota</taxon>
    </lineage>
</organism>
<evidence type="ECO:0000259" key="5">
    <source>
        <dbReference type="SMART" id="SM00849"/>
    </source>
</evidence>
<dbReference type="EMBL" id="MGFX01000007">
    <property type="protein sequence ID" value="OGM15185.1"/>
    <property type="molecule type" value="Genomic_DNA"/>
</dbReference>
<proteinExistence type="predicted"/>
<dbReference type="InterPro" id="IPR001279">
    <property type="entry name" value="Metallo-B-lactamas"/>
</dbReference>
<dbReference type="PANTHER" id="PTHR46233">
    <property type="entry name" value="HYDROXYACYLGLUTATHIONE HYDROLASE GLOC"/>
    <property type="match status" value="1"/>
</dbReference>
<dbReference type="InterPro" id="IPR051453">
    <property type="entry name" value="MBL_Glyoxalase_II"/>
</dbReference>
<dbReference type="GO" id="GO:0046872">
    <property type="term" value="F:metal ion binding"/>
    <property type="evidence" value="ECO:0007669"/>
    <property type="project" value="UniProtKB-KW"/>
</dbReference>
<comment type="cofactor">
    <cofactor evidence="1">
        <name>Zn(2+)</name>
        <dbReference type="ChEBI" id="CHEBI:29105"/>
    </cofactor>
</comment>
<evidence type="ECO:0000256" key="1">
    <source>
        <dbReference type="ARBA" id="ARBA00001947"/>
    </source>
</evidence>
<dbReference type="GO" id="GO:0016787">
    <property type="term" value="F:hydrolase activity"/>
    <property type="evidence" value="ECO:0007669"/>
    <property type="project" value="UniProtKB-KW"/>
</dbReference>
<sequence length="211" mass="23039">MTVITLTLGPLQSNCYLAFDKGSRGAIIIDPGDAPDFILQEIGRRELKPLAIVATHGHFDHILAATHLMLALDIPFLMNKRDEFLLARMISSSKLATGVGEDLPPIITKYLKNGDKIKIGNSFFSVLATPGHTPGSVSLYSMKGSLVFVGDLVFSDGSIGRYDFRYSEKDNLLNSLRKILKLPSETKVYSGHGEDSSIGALRVLLKNSNFV</sequence>
<keyword evidence="2" id="KW-0479">Metal-binding</keyword>
<dbReference type="Gene3D" id="3.60.15.10">
    <property type="entry name" value="Ribonuclease Z/Hydroxyacylglutathione hydrolase-like"/>
    <property type="match status" value="1"/>
</dbReference>
<dbReference type="SUPFAM" id="SSF56281">
    <property type="entry name" value="Metallo-hydrolase/oxidoreductase"/>
    <property type="match status" value="1"/>
</dbReference>
<dbReference type="InterPro" id="IPR036866">
    <property type="entry name" value="RibonucZ/Hydroxyglut_hydro"/>
</dbReference>
<dbReference type="Pfam" id="PF00753">
    <property type="entry name" value="Lactamase_B"/>
    <property type="match status" value="1"/>
</dbReference>
<evidence type="ECO:0000256" key="3">
    <source>
        <dbReference type="ARBA" id="ARBA00022801"/>
    </source>
</evidence>
<dbReference type="Proteomes" id="UP000177382">
    <property type="component" value="Unassembled WGS sequence"/>
</dbReference>
<dbReference type="AlphaFoldDB" id="A0A1F7XLM0"/>
<evidence type="ECO:0000256" key="2">
    <source>
        <dbReference type="ARBA" id="ARBA00022723"/>
    </source>
</evidence>
<protein>
    <recommendedName>
        <fullName evidence="5">Metallo-beta-lactamase domain-containing protein</fullName>
    </recommendedName>
</protein>
<reference evidence="6 7" key="1">
    <citation type="journal article" date="2016" name="Nat. Commun.">
        <title>Thousands of microbial genomes shed light on interconnected biogeochemical processes in an aquifer system.</title>
        <authorList>
            <person name="Anantharaman K."/>
            <person name="Brown C.T."/>
            <person name="Hug L.A."/>
            <person name="Sharon I."/>
            <person name="Castelle C.J."/>
            <person name="Probst A.J."/>
            <person name="Thomas B.C."/>
            <person name="Singh A."/>
            <person name="Wilkins M.J."/>
            <person name="Karaoz U."/>
            <person name="Brodie E.L."/>
            <person name="Williams K.H."/>
            <person name="Hubbard S.S."/>
            <person name="Banfield J.F."/>
        </authorList>
    </citation>
    <scope>NUCLEOTIDE SEQUENCE [LARGE SCALE GENOMIC DNA]</scope>
</reference>
<feature type="domain" description="Metallo-beta-lactamase" evidence="5">
    <location>
        <begin position="12"/>
        <end position="192"/>
    </location>
</feature>
<evidence type="ECO:0000256" key="4">
    <source>
        <dbReference type="ARBA" id="ARBA00022833"/>
    </source>
</evidence>
<accession>A0A1F7XLM0</accession>
<comment type="caution">
    <text evidence="6">The sequence shown here is derived from an EMBL/GenBank/DDBJ whole genome shotgun (WGS) entry which is preliminary data.</text>
</comment>
<evidence type="ECO:0000313" key="6">
    <source>
        <dbReference type="EMBL" id="OGM15185.1"/>
    </source>
</evidence>
<dbReference type="CDD" id="cd06262">
    <property type="entry name" value="metallo-hydrolase-like_MBL-fold"/>
    <property type="match status" value="1"/>
</dbReference>